<proteinExistence type="predicted"/>
<evidence type="ECO:0000313" key="3">
    <source>
        <dbReference type="Proteomes" id="UP000321749"/>
    </source>
</evidence>
<organism evidence="2 3">
    <name type="scientific">Agrococcus baldri</name>
    <dbReference type="NCBI Taxonomy" id="153730"/>
    <lineage>
        <taxon>Bacteria</taxon>
        <taxon>Bacillati</taxon>
        <taxon>Actinomycetota</taxon>
        <taxon>Actinomycetes</taxon>
        <taxon>Micrococcales</taxon>
        <taxon>Microbacteriaceae</taxon>
        <taxon>Agrococcus</taxon>
    </lineage>
</organism>
<comment type="caution">
    <text evidence="2">The sequence shown here is derived from an EMBL/GenBank/DDBJ whole genome shotgun (WGS) entry which is preliminary data.</text>
</comment>
<accession>A0AA87RAL6</accession>
<dbReference type="Proteomes" id="UP000321749">
    <property type="component" value="Unassembled WGS sequence"/>
</dbReference>
<dbReference type="RefSeq" id="WP_186808113.1">
    <property type="nucleotide sequence ID" value="NZ_BJUU01000003.1"/>
</dbReference>
<evidence type="ECO:0000313" key="2">
    <source>
        <dbReference type="EMBL" id="GEK79520.1"/>
    </source>
</evidence>
<name>A0AA87RAL6_9MICO</name>
<keyword evidence="3" id="KW-1185">Reference proteome</keyword>
<sequence length="47" mass="5033">MRSFWNAIVNWVAALFASITGAPHPIVATDPVADAEAPASGREPRRD</sequence>
<dbReference type="AlphaFoldDB" id="A0AA87RAL6"/>
<evidence type="ECO:0000256" key="1">
    <source>
        <dbReference type="SAM" id="MobiDB-lite"/>
    </source>
</evidence>
<gene>
    <name evidence="2" type="ORF">ABA31_08710</name>
</gene>
<reference evidence="2 3" key="1">
    <citation type="submission" date="2019-07" db="EMBL/GenBank/DDBJ databases">
        <title>Whole genome shotgun sequence of Agrococcus baldri NBRC 103055.</title>
        <authorList>
            <person name="Hosoyama A."/>
            <person name="Uohara A."/>
            <person name="Ohji S."/>
            <person name="Ichikawa N."/>
        </authorList>
    </citation>
    <scope>NUCLEOTIDE SEQUENCE [LARGE SCALE GENOMIC DNA]</scope>
    <source>
        <strain evidence="2 3">NBRC 103055</strain>
    </source>
</reference>
<feature type="region of interest" description="Disordered" evidence="1">
    <location>
        <begin position="26"/>
        <end position="47"/>
    </location>
</feature>
<protein>
    <submittedName>
        <fullName evidence="2">Uncharacterized protein</fullName>
    </submittedName>
</protein>
<dbReference type="EMBL" id="BJUU01000003">
    <property type="protein sequence ID" value="GEK79520.1"/>
    <property type="molecule type" value="Genomic_DNA"/>
</dbReference>